<dbReference type="RefSeq" id="WP_124937037.1">
    <property type="nucleotide sequence ID" value="NZ_RJVQ01000003.1"/>
</dbReference>
<reference evidence="9 10" key="1">
    <citation type="submission" date="2018-11" db="EMBL/GenBank/DDBJ databases">
        <title>Vibrio LJC006 sp. nov., isolated from seawater during the bloom of the enteromorpha.</title>
        <authorList>
            <person name="Liang J."/>
        </authorList>
    </citation>
    <scope>NUCLEOTIDE SEQUENCE [LARGE SCALE GENOMIC DNA]</scope>
    <source>
        <strain evidence="9 10">LJC006</strain>
    </source>
</reference>
<dbReference type="PROSITE" id="PS50109">
    <property type="entry name" value="HIS_KIN"/>
    <property type="match status" value="1"/>
</dbReference>
<dbReference type="CDD" id="cd16922">
    <property type="entry name" value="HATPase_EvgS-ArcB-TorS-like"/>
    <property type="match status" value="1"/>
</dbReference>
<evidence type="ECO:0000313" key="10">
    <source>
        <dbReference type="Proteomes" id="UP000281112"/>
    </source>
</evidence>
<evidence type="ECO:0000259" key="8">
    <source>
        <dbReference type="PROSITE" id="PS50110"/>
    </source>
</evidence>
<dbReference type="OrthoDB" id="9810730at2"/>
<evidence type="ECO:0000259" key="7">
    <source>
        <dbReference type="PROSITE" id="PS50109"/>
    </source>
</evidence>
<accession>A0A3N9TI62</accession>
<evidence type="ECO:0000256" key="5">
    <source>
        <dbReference type="ARBA" id="ARBA00023012"/>
    </source>
</evidence>
<dbReference type="GO" id="GO:0016787">
    <property type="term" value="F:hydrolase activity"/>
    <property type="evidence" value="ECO:0007669"/>
    <property type="project" value="UniProtKB-KW"/>
</dbReference>
<dbReference type="AlphaFoldDB" id="A0A3N9TI62"/>
<dbReference type="InterPro" id="IPR001789">
    <property type="entry name" value="Sig_transdc_resp-reg_receiver"/>
</dbReference>
<dbReference type="Gene3D" id="3.40.50.2300">
    <property type="match status" value="1"/>
</dbReference>
<comment type="catalytic activity">
    <reaction evidence="1">
        <text>ATP + protein L-histidine = ADP + protein N-phospho-L-histidine.</text>
        <dbReference type="EC" id="2.7.13.3"/>
    </reaction>
</comment>
<name>A0A3N9TI62_9VIBR</name>
<dbReference type="InterPro" id="IPR036890">
    <property type="entry name" value="HATPase_C_sf"/>
</dbReference>
<dbReference type="Pfam" id="PF02518">
    <property type="entry name" value="HATPase_c"/>
    <property type="match status" value="1"/>
</dbReference>
<dbReference type="InterPro" id="IPR005467">
    <property type="entry name" value="His_kinase_dom"/>
</dbReference>
<dbReference type="SUPFAM" id="SSF55874">
    <property type="entry name" value="ATPase domain of HSP90 chaperone/DNA topoisomerase II/histidine kinase"/>
    <property type="match status" value="1"/>
</dbReference>
<dbReference type="InterPro" id="IPR036097">
    <property type="entry name" value="HisK_dim/P_sf"/>
</dbReference>
<organism evidence="9 10">
    <name type="scientific">Vibrio viridaestus</name>
    <dbReference type="NCBI Taxonomy" id="2487322"/>
    <lineage>
        <taxon>Bacteria</taxon>
        <taxon>Pseudomonadati</taxon>
        <taxon>Pseudomonadota</taxon>
        <taxon>Gammaproteobacteria</taxon>
        <taxon>Vibrionales</taxon>
        <taxon>Vibrionaceae</taxon>
        <taxon>Vibrio</taxon>
    </lineage>
</organism>
<evidence type="ECO:0000256" key="3">
    <source>
        <dbReference type="ARBA" id="ARBA00022553"/>
    </source>
</evidence>
<dbReference type="Pfam" id="PF00072">
    <property type="entry name" value="Response_reg"/>
    <property type="match status" value="1"/>
</dbReference>
<dbReference type="SMART" id="SM00448">
    <property type="entry name" value="REC"/>
    <property type="match status" value="1"/>
</dbReference>
<dbReference type="EMBL" id="RJVQ01000003">
    <property type="protein sequence ID" value="RQW63573.1"/>
    <property type="molecule type" value="Genomic_DNA"/>
</dbReference>
<dbReference type="FunFam" id="3.30.565.10:FF:000010">
    <property type="entry name" value="Sensor histidine kinase RcsC"/>
    <property type="match status" value="1"/>
</dbReference>
<dbReference type="PANTHER" id="PTHR45339:SF1">
    <property type="entry name" value="HYBRID SIGNAL TRANSDUCTION HISTIDINE KINASE J"/>
    <property type="match status" value="1"/>
</dbReference>
<dbReference type="GO" id="GO:0000155">
    <property type="term" value="F:phosphorelay sensor kinase activity"/>
    <property type="evidence" value="ECO:0007669"/>
    <property type="project" value="InterPro"/>
</dbReference>
<dbReference type="InterPro" id="IPR004358">
    <property type="entry name" value="Sig_transdc_His_kin-like_C"/>
</dbReference>
<proteinExistence type="predicted"/>
<keyword evidence="10" id="KW-1185">Reference proteome</keyword>
<dbReference type="PROSITE" id="PS50110">
    <property type="entry name" value="RESPONSE_REGULATORY"/>
    <property type="match status" value="1"/>
</dbReference>
<feature type="domain" description="Response regulatory" evidence="8">
    <location>
        <begin position="455"/>
        <end position="569"/>
    </location>
</feature>
<dbReference type="Proteomes" id="UP000281112">
    <property type="component" value="Unassembled WGS sequence"/>
</dbReference>
<dbReference type="SMART" id="SM00387">
    <property type="entry name" value="HATPase_c"/>
    <property type="match status" value="1"/>
</dbReference>
<evidence type="ECO:0000313" key="9">
    <source>
        <dbReference type="EMBL" id="RQW63573.1"/>
    </source>
</evidence>
<dbReference type="CDD" id="cd17546">
    <property type="entry name" value="REC_hyHK_CKI1_RcsC-like"/>
    <property type="match status" value="1"/>
</dbReference>
<dbReference type="EC" id="2.7.13.3" evidence="2"/>
<evidence type="ECO:0000256" key="2">
    <source>
        <dbReference type="ARBA" id="ARBA00012438"/>
    </source>
</evidence>
<dbReference type="InterPro" id="IPR003661">
    <property type="entry name" value="HisK_dim/P_dom"/>
</dbReference>
<evidence type="ECO:0000256" key="1">
    <source>
        <dbReference type="ARBA" id="ARBA00000085"/>
    </source>
</evidence>
<dbReference type="InterPro" id="IPR003594">
    <property type="entry name" value="HATPase_dom"/>
</dbReference>
<dbReference type="CDD" id="cd00082">
    <property type="entry name" value="HisKA"/>
    <property type="match status" value="1"/>
</dbReference>
<dbReference type="InterPro" id="IPR011006">
    <property type="entry name" value="CheY-like_superfamily"/>
</dbReference>
<protein>
    <recommendedName>
        <fullName evidence="2">histidine kinase</fullName>
        <ecNumber evidence="2">2.7.13.3</ecNumber>
    </recommendedName>
</protein>
<keyword evidence="3 6" id="KW-0597">Phosphoprotein</keyword>
<evidence type="ECO:0000256" key="6">
    <source>
        <dbReference type="PROSITE-ProRule" id="PRU00169"/>
    </source>
</evidence>
<dbReference type="Pfam" id="PF00512">
    <property type="entry name" value="HisKA"/>
    <property type="match status" value="1"/>
</dbReference>
<dbReference type="SUPFAM" id="SSF47384">
    <property type="entry name" value="Homodimeric domain of signal transducing histidine kinase"/>
    <property type="match status" value="1"/>
</dbReference>
<dbReference type="Gene3D" id="3.30.565.10">
    <property type="entry name" value="Histidine kinase-like ATPase, C-terminal domain"/>
    <property type="match status" value="1"/>
</dbReference>
<dbReference type="SMART" id="SM00388">
    <property type="entry name" value="HisKA"/>
    <property type="match status" value="1"/>
</dbReference>
<dbReference type="SUPFAM" id="SSF52172">
    <property type="entry name" value="CheY-like"/>
    <property type="match status" value="1"/>
</dbReference>
<keyword evidence="5" id="KW-0902">Two-component regulatory system</keyword>
<dbReference type="Gene3D" id="1.10.287.130">
    <property type="match status" value="1"/>
</dbReference>
<keyword evidence="4" id="KW-0378">Hydrolase</keyword>
<feature type="domain" description="Histidine kinase" evidence="7">
    <location>
        <begin position="216"/>
        <end position="431"/>
    </location>
</feature>
<gene>
    <name evidence="9" type="ORF">EES38_10025</name>
</gene>
<sequence length="571" mass="64575">MQLDGFEALTETLLELKQSKEREARLAEENRVILASLSSLSTAENKYQIFDELNRVIAKYIPFDDFVVISKGKNNTDYETFLSSNNLFVGKKWNHGDKFVRVLQGESILLYETSSLEEFCRLSPCLKQLINTVLITGIKGQVSDLILLMIGHHSGKFSVDTKQTLSRFRPLLERAIIDIELKEELQRLVEVRTHELQEARLAAEKASHAKSEFLAMMSHEIRTPLSAVLGIVDVMRENSSPEQQLLLEKMEGSAELLHAIISDILDLSKIESGHFQLNREWTQLNAKLTHAFDYYRVMAETKGIDFFQSINVYENHSFYVDSVRVVQIISNLVGNAVKFTEKGSVNLLIQASLDQLTVRVKDTGIGIDKDRIDRLYSPFFQVENGNKRQFGGTGLGLTITKRLVDLMHGKISLTSNPGVGTEFELTIPLVSRRKKPTVEGELSDKITSQKQNQPRILVVEDTPTNQMVIKLLLNQLGLSVEIANNGVDALEILDHQVFDLVFMDISMPLMDGFEATKQIRERGMTIPIIALTAHSITNEKSRYLNSGFNDVVMKPARKKQLFNVLSEYLDL</sequence>
<comment type="caution">
    <text evidence="9">The sequence shown here is derived from an EMBL/GenBank/DDBJ whole genome shotgun (WGS) entry which is preliminary data.</text>
</comment>
<feature type="modified residue" description="4-aspartylphosphate" evidence="6">
    <location>
        <position position="504"/>
    </location>
</feature>
<dbReference type="PRINTS" id="PR00344">
    <property type="entry name" value="BCTRLSENSOR"/>
</dbReference>
<dbReference type="PANTHER" id="PTHR45339">
    <property type="entry name" value="HYBRID SIGNAL TRANSDUCTION HISTIDINE KINASE J"/>
    <property type="match status" value="1"/>
</dbReference>
<evidence type="ECO:0000256" key="4">
    <source>
        <dbReference type="ARBA" id="ARBA00022801"/>
    </source>
</evidence>